<sequence>MAMHNSPKGRPVEVVAGQPDDVRSRGDQIVRLGGIMRSGYNTISDVLGSGLESDMEGEAIDSLAEVSREIHAELGLAATLYEEVGPYIRNYGLTLGEVKSRMTAIVPAADEAWRAYQGALADYGDAQRVPTPTAALSASPSSTQTSDAEQQRQDDIDELRWLFIAGGCTLTAIASPVGQSAALSIGVTVEDLLTALSVGDRVLSRSPDFDPEALVRVDETAQPRWSA</sequence>
<reference evidence="2 3" key="1">
    <citation type="submission" date="2021-06" db="EMBL/GenBank/DDBJ databases">
        <title>Genome-based taxonomic framework of Microbacterium strains isolated from marine environment, the description of four new species and reclassification of four preexisting species.</title>
        <authorList>
            <person name="Lee S.D."/>
            <person name="Kim S.-M."/>
            <person name="Byeon Y.-S."/>
            <person name="Yang H.L."/>
            <person name="Kim I.S."/>
        </authorList>
    </citation>
    <scope>NUCLEOTIDE SEQUENCE [LARGE SCALE GENOMIC DNA]</scope>
    <source>
        <strain evidence="2 3">SSW1-49</strain>
    </source>
</reference>
<accession>A0ABT0FBG4</accession>
<evidence type="ECO:0000313" key="2">
    <source>
        <dbReference type="EMBL" id="MCK2035410.1"/>
    </source>
</evidence>
<dbReference type="Proteomes" id="UP001300096">
    <property type="component" value="Unassembled WGS sequence"/>
</dbReference>
<proteinExistence type="predicted"/>
<organism evidence="2 3">
    <name type="scientific">Microbacterium croceum</name>
    <dbReference type="NCBI Taxonomy" id="2851645"/>
    <lineage>
        <taxon>Bacteria</taxon>
        <taxon>Bacillati</taxon>
        <taxon>Actinomycetota</taxon>
        <taxon>Actinomycetes</taxon>
        <taxon>Micrococcales</taxon>
        <taxon>Microbacteriaceae</taxon>
        <taxon>Microbacterium</taxon>
    </lineage>
</organism>
<dbReference type="RefSeq" id="WP_247628833.1">
    <property type="nucleotide sequence ID" value="NZ_JAHWXN010000001.1"/>
</dbReference>
<gene>
    <name evidence="2" type="ORF">KZC51_04595</name>
</gene>
<keyword evidence="3" id="KW-1185">Reference proteome</keyword>
<dbReference type="EMBL" id="JAHWXN010000001">
    <property type="protein sequence ID" value="MCK2035410.1"/>
    <property type="molecule type" value="Genomic_DNA"/>
</dbReference>
<feature type="region of interest" description="Disordered" evidence="1">
    <location>
        <begin position="131"/>
        <end position="151"/>
    </location>
</feature>
<name>A0ABT0FBG4_9MICO</name>
<evidence type="ECO:0000313" key="3">
    <source>
        <dbReference type="Proteomes" id="UP001300096"/>
    </source>
</evidence>
<comment type="caution">
    <text evidence="2">The sequence shown here is derived from an EMBL/GenBank/DDBJ whole genome shotgun (WGS) entry which is preliminary data.</text>
</comment>
<feature type="compositionally biased region" description="Low complexity" evidence="1">
    <location>
        <begin position="131"/>
        <end position="148"/>
    </location>
</feature>
<protein>
    <submittedName>
        <fullName evidence="2">Uncharacterized protein</fullName>
    </submittedName>
</protein>
<evidence type="ECO:0000256" key="1">
    <source>
        <dbReference type="SAM" id="MobiDB-lite"/>
    </source>
</evidence>